<reference evidence="1" key="1">
    <citation type="journal article" date="2021" name="Proc. Natl. Acad. Sci. U.S.A.">
        <title>A Catalog of Tens of Thousands of Viruses from Human Metagenomes Reveals Hidden Associations with Chronic Diseases.</title>
        <authorList>
            <person name="Tisza M.J."/>
            <person name="Buck C.B."/>
        </authorList>
    </citation>
    <scope>NUCLEOTIDE SEQUENCE</scope>
    <source>
        <strain evidence="1">CtG4L18</strain>
    </source>
</reference>
<name>A0A8S5UP75_9CAUD</name>
<proteinExistence type="predicted"/>
<evidence type="ECO:0000313" key="1">
    <source>
        <dbReference type="EMBL" id="DAF96220.1"/>
    </source>
</evidence>
<sequence length="38" mass="4594">MLICSRLLNRYNQDRVSEYIVSYILMETHPSLNHLKSR</sequence>
<dbReference type="EMBL" id="BK016114">
    <property type="protein sequence ID" value="DAF96220.1"/>
    <property type="molecule type" value="Genomic_DNA"/>
</dbReference>
<accession>A0A8S5UP75</accession>
<organism evidence="1">
    <name type="scientific">Podoviridae sp. ctG4L18</name>
    <dbReference type="NCBI Taxonomy" id="2825234"/>
    <lineage>
        <taxon>Viruses</taxon>
        <taxon>Duplodnaviria</taxon>
        <taxon>Heunggongvirae</taxon>
        <taxon>Uroviricota</taxon>
        <taxon>Caudoviricetes</taxon>
    </lineage>
</organism>
<protein>
    <submittedName>
        <fullName evidence="1">Uncharacterized protein</fullName>
    </submittedName>
</protein>